<protein>
    <recommendedName>
        <fullName evidence="1">KIB1-4 beta-propeller domain-containing protein</fullName>
    </recommendedName>
</protein>
<reference evidence="2" key="2">
    <citation type="journal article" date="2015" name="Data Brief">
        <title>Shoot transcriptome of the giant reed, Arundo donax.</title>
        <authorList>
            <person name="Barrero R.A."/>
            <person name="Guerrero F.D."/>
            <person name="Moolhuijzen P."/>
            <person name="Goolsby J.A."/>
            <person name="Tidwell J."/>
            <person name="Bellgard S.E."/>
            <person name="Bellgard M.I."/>
        </authorList>
    </citation>
    <scope>NUCLEOTIDE SEQUENCE</scope>
    <source>
        <tissue evidence="2">Shoot tissue taken approximately 20 cm above the soil surface</tissue>
    </source>
</reference>
<organism evidence="2">
    <name type="scientific">Arundo donax</name>
    <name type="common">Giant reed</name>
    <name type="synonym">Donax arundinaceus</name>
    <dbReference type="NCBI Taxonomy" id="35708"/>
    <lineage>
        <taxon>Eukaryota</taxon>
        <taxon>Viridiplantae</taxon>
        <taxon>Streptophyta</taxon>
        <taxon>Embryophyta</taxon>
        <taxon>Tracheophyta</taxon>
        <taxon>Spermatophyta</taxon>
        <taxon>Magnoliopsida</taxon>
        <taxon>Liliopsida</taxon>
        <taxon>Poales</taxon>
        <taxon>Poaceae</taxon>
        <taxon>PACMAD clade</taxon>
        <taxon>Arundinoideae</taxon>
        <taxon>Arundineae</taxon>
        <taxon>Arundo</taxon>
    </lineage>
</organism>
<proteinExistence type="predicted"/>
<dbReference type="PANTHER" id="PTHR44586">
    <property type="entry name" value="F-BOX DOMAIN CONTAINING PROTEIN, EXPRESSED"/>
    <property type="match status" value="1"/>
</dbReference>
<dbReference type="EMBL" id="GBRH01202751">
    <property type="protein sequence ID" value="JAD95144.1"/>
    <property type="molecule type" value="Transcribed_RNA"/>
</dbReference>
<dbReference type="PANTHER" id="PTHR44586:SF16">
    <property type="entry name" value="OS03G0802100 PROTEIN"/>
    <property type="match status" value="1"/>
</dbReference>
<sequence length="157" mass="18128">MGTKGTLENDNSYLIQAPWGELLHILRSETEDSNYDPKADPMTVVRHTGKIEIYKIDIEAHTVVEVDCLRDHALFLGHNQTLCLRAEEHPPLKANHAYFTDDSELWLMGYKNNRRDIGVFNLDNNNREELVSPQLWSNWPAPIWITPNLTKLKFACN</sequence>
<evidence type="ECO:0000259" key="1">
    <source>
        <dbReference type="Pfam" id="PF03478"/>
    </source>
</evidence>
<reference evidence="2" key="1">
    <citation type="submission" date="2014-09" db="EMBL/GenBank/DDBJ databases">
        <authorList>
            <person name="Magalhaes I.L.F."/>
            <person name="Oliveira U."/>
            <person name="Santos F.R."/>
            <person name="Vidigal T.H.D.A."/>
            <person name="Brescovit A.D."/>
            <person name="Santos A.J."/>
        </authorList>
    </citation>
    <scope>NUCLEOTIDE SEQUENCE</scope>
    <source>
        <tissue evidence="2">Shoot tissue taken approximately 20 cm above the soil surface</tissue>
    </source>
</reference>
<dbReference type="Pfam" id="PF03478">
    <property type="entry name" value="Beta-prop_KIB1-4"/>
    <property type="match status" value="1"/>
</dbReference>
<dbReference type="AlphaFoldDB" id="A0A0A9E327"/>
<dbReference type="InterPro" id="IPR005174">
    <property type="entry name" value="KIB1-4_b-propeller"/>
</dbReference>
<accession>A0A0A9E327</accession>
<name>A0A0A9E327_ARUDO</name>
<feature type="domain" description="KIB1-4 beta-propeller" evidence="1">
    <location>
        <begin position="9"/>
        <end position="121"/>
    </location>
</feature>
<evidence type="ECO:0000313" key="2">
    <source>
        <dbReference type="EMBL" id="JAD95144.1"/>
    </source>
</evidence>